<evidence type="ECO:0000259" key="12">
    <source>
        <dbReference type="Pfam" id="PF00593"/>
    </source>
</evidence>
<dbReference type="GO" id="GO:0044718">
    <property type="term" value="P:siderophore transmembrane transport"/>
    <property type="evidence" value="ECO:0007669"/>
    <property type="project" value="TreeGrafter"/>
</dbReference>
<dbReference type="Pfam" id="PF00593">
    <property type="entry name" value="TonB_dep_Rec_b-barrel"/>
    <property type="match status" value="1"/>
</dbReference>
<keyword evidence="6" id="KW-0732">Signal</keyword>
<dbReference type="EMBL" id="SRMO01000054">
    <property type="protein sequence ID" value="TGG93065.1"/>
    <property type="molecule type" value="Genomic_DNA"/>
</dbReference>
<dbReference type="InterPro" id="IPR000531">
    <property type="entry name" value="Beta-barrel_TonB"/>
</dbReference>
<comment type="subcellular location">
    <subcellularLocation>
        <location evidence="1 10">Cell outer membrane</location>
        <topology evidence="1 10">Multi-pass membrane protein</topology>
    </subcellularLocation>
</comment>
<dbReference type="AlphaFoldDB" id="A0A524RNY2"/>
<sequence length="762" mass="84270">MAYASINIDLHNALISMTSLQPWLTCRLGAGRVCRGGVTNIALIAAVLLSQSLGMAHRSASAQSIGSVEPAPVEPAPVEPAPVEPAPVELPEITVFGSSRDARGLLETPNAATVTDLQEILQRQPSTYQELIGDVPGLNIQGGPRGIAQEPNIRGFQDEQIVIRADGVRQNFNLVHRGRFFVDPAILKQVEVLRGGASTLFGSGALGGVISLETKDAVDIVDPGKIWGSEGKFSFNSQGEQFLRSISLATTQHDIDALLFFSDRPMYRDLEDGEGHSILNSHIDSQNALFKLGWEPNLAHRVEASYITYIDHGDTPPNANVQGEATNVVHRDLNSQVGRLAWDWDDTTNDMIKLSSLVYYNNIRVEEDRYFDDRSDRTDFITSGVEITNVSRFNSTLPITLSYGIEYLKDKQDASRNGAPRLQAPNAQRGFTSFFAQADFELKPWLTLTPGVRYDIYELNPNRKEFSNRKEDQISPKVSVNWQPNENAQVFASASSSFRAPSLTELYNDGVHFGTQEFPLGNPRDPRTPFFNGRNVFIPTPDLEPERATQFELGSRYRKRNLVSDGDSLKLSVNAYYASVSDFIDTRVLFIDPSTFTYNPQLRRSELSGTTTNLNVDSILYGFEGEIDYDSPHWFASAGITIPRGHELRGEDALGSIPQDRLVLNTGLRPIPTMDFGLRTTINGELSEDDLPQAKIEDTSIRPTPGSVVFDLYLTWQPDQGPWARATVSAGIDNVTNVTYRIHPSGLNSPGRAFKLAATVRF</sequence>
<dbReference type="PANTHER" id="PTHR30069:SF41">
    <property type="entry name" value="HEME_HEMOPEXIN UTILIZATION PROTEIN C"/>
    <property type="match status" value="1"/>
</dbReference>
<keyword evidence="5 10" id="KW-0812">Transmembrane</keyword>
<dbReference type="InterPro" id="IPR011276">
    <property type="entry name" value="TonB_haem/Hb_rcpt"/>
</dbReference>
<keyword evidence="3 10" id="KW-0813">Transport</keyword>
<keyword evidence="8 10" id="KW-0472">Membrane</keyword>
<dbReference type="Proteomes" id="UP000317990">
    <property type="component" value="Unassembled WGS sequence"/>
</dbReference>
<reference evidence="14 15" key="1">
    <citation type="journal article" date="2019" name="mSystems">
        <title>Life at home and on the roam: Genomic adaptions reflect the dual lifestyle of an intracellular, facultative symbiont.</title>
        <authorList>
            <person name="Burgsdorf I."/>
        </authorList>
    </citation>
    <scope>NUCLEOTIDE SEQUENCE [LARGE SCALE GENOMIC DNA]</scope>
    <source>
        <strain evidence="14">277cV</strain>
    </source>
</reference>
<evidence type="ECO:0000256" key="1">
    <source>
        <dbReference type="ARBA" id="ARBA00004571"/>
    </source>
</evidence>
<accession>A0A524RNY2</accession>
<dbReference type="Gene3D" id="2.170.130.10">
    <property type="entry name" value="TonB-dependent receptor, plug domain"/>
    <property type="match status" value="1"/>
</dbReference>
<dbReference type="InterPro" id="IPR037066">
    <property type="entry name" value="Plug_dom_sf"/>
</dbReference>
<evidence type="ECO:0000313" key="14">
    <source>
        <dbReference type="EMBL" id="TGG93065.1"/>
    </source>
</evidence>
<dbReference type="GO" id="GO:0009279">
    <property type="term" value="C:cell outer membrane"/>
    <property type="evidence" value="ECO:0007669"/>
    <property type="project" value="UniProtKB-SubCell"/>
</dbReference>
<dbReference type="NCBIfam" id="TIGR01785">
    <property type="entry name" value="TonB-hemin"/>
    <property type="match status" value="1"/>
</dbReference>
<evidence type="ECO:0000256" key="9">
    <source>
        <dbReference type="ARBA" id="ARBA00023237"/>
    </source>
</evidence>
<dbReference type="InterPro" id="IPR039426">
    <property type="entry name" value="TonB-dep_rcpt-like"/>
</dbReference>
<evidence type="ECO:0000256" key="7">
    <source>
        <dbReference type="ARBA" id="ARBA00023077"/>
    </source>
</evidence>
<evidence type="ECO:0000259" key="13">
    <source>
        <dbReference type="Pfam" id="PF07715"/>
    </source>
</evidence>
<dbReference type="InterPro" id="IPR010949">
    <property type="entry name" value="TonB_Hb/transfer/lactofer_rcpt"/>
</dbReference>
<dbReference type="Pfam" id="PF07715">
    <property type="entry name" value="Plug"/>
    <property type="match status" value="1"/>
</dbReference>
<evidence type="ECO:0000256" key="6">
    <source>
        <dbReference type="ARBA" id="ARBA00022729"/>
    </source>
</evidence>
<dbReference type="GO" id="GO:0015344">
    <property type="term" value="F:siderophore uptake transmembrane transporter activity"/>
    <property type="evidence" value="ECO:0007669"/>
    <property type="project" value="TreeGrafter"/>
</dbReference>
<dbReference type="PANTHER" id="PTHR30069">
    <property type="entry name" value="TONB-DEPENDENT OUTER MEMBRANE RECEPTOR"/>
    <property type="match status" value="1"/>
</dbReference>
<dbReference type="SUPFAM" id="SSF56935">
    <property type="entry name" value="Porins"/>
    <property type="match status" value="1"/>
</dbReference>
<evidence type="ECO:0000256" key="8">
    <source>
        <dbReference type="ARBA" id="ARBA00023136"/>
    </source>
</evidence>
<dbReference type="Gene3D" id="2.40.170.20">
    <property type="entry name" value="TonB-dependent receptor, beta-barrel domain"/>
    <property type="match status" value="1"/>
</dbReference>
<keyword evidence="9 10" id="KW-0998">Cell outer membrane</keyword>
<evidence type="ECO:0000256" key="2">
    <source>
        <dbReference type="ARBA" id="ARBA00009810"/>
    </source>
</evidence>
<keyword evidence="7 11" id="KW-0798">TonB box</keyword>
<feature type="domain" description="TonB-dependent receptor-like beta-barrel" evidence="12">
    <location>
        <begin position="306"/>
        <end position="735"/>
    </location>
</feature>
<proteinExistence type="inferred from homology"/>
<dbReference type="CDD" id="cd01347">
    <property type="entry name" value="ligand_gated_channel"/>
    <property type="match status" value="1"/>
</dbReference>
<comment type="similarity">
    <text evidence="2 10 11">Belongs to the TonB-dependent receptor family.</text>
</comment>
<dbReference type="GO" id="GO:0015232">
    <property type="term" value="F:heme transmembrane transporter activity"/>
    <property type="evidence" value="ECO:0007669"/>
    <property type="project" value="InterPro"/>
</dbReference>
<organism evidence="14 15">
    <name type="scientific">Aphanocapsa feldmannii 277cV</name>
    <dbReference type="NCBI Taxonomy" id="2507553"/>
    <lineage>
        <taxon>Bacteria</taxon>
        <taxon>Bacillati</taxon>
        <taxon>Cyanobacteriota</taxon>
        <taxon>Cyanophyceae</taxon>
        <taxon>Oscillatoriophycideae</taxon>
        <taxon>Chroococcales</taxon>
        <taxon>Microcystaceae</taxon>
        <taxon>Aphanocapsa</taxon>
    </lineage>
</organism>
<name>A0A524RNY2_9CHRO</name>
<comment type="caution">
    <text evidence="14">The sequence shown here is derived from an EMBL/GenBank/DDBJ whole genome shotgun (WGS) entry which is preliminary data.</text>
</comment>
<keyword evidence="14" id="KW-0675">Receptor</keyword>
<feature type="domain" description="TonB-dependent receptor plug" evidence="13">
    <location>
        <begin position="106"/>
        <end position="209"/>
    </location>
</feature>
<dbReference type="PROSITE" id="PS52016">
    <property type="entry name" value="TONB_DEPENDENT_REC_3"/>
    <property type="match status" value="1"/>
</dbReference>
<dbReference type="InterPro" id="IPR012910">
    <property type="entry name" value="Plug_dom"/>
</dbReference>
<dbReference type="InterPro" id="IPR036942">
    <property type="entry name" value="Beta-barrel_TonB_sf"/>
</dbReference>
<evidence type="ECO:0000256" key="4">
    <source>
        <dbReference type="ARBA" id="ARBA00022452"/>
    </source>
</evidence>
<evidence type="ECO:0000313" key="15">
    <source>
        <dbReference type="Proteomes" id="UP000317990"/>
    </source>
</evidence>
<keyword evidence="4 10" id="KW-1134">Transmembrane beta strand</keyword>
<gene>
    <name evidence="14" type="ORF">ERJ67_04720</name>
</gene>
<evidence type="ECO:0000256" key="11">
    <source>
        <dbReference type="RuleBase" id="RU003357"/>
    </source>
</evidence>
<dbReference type="NCBIfam" id="TIGR01786">
    <property type="entry name" value="TonB-hemlactrns"/>
    <property type="match status" value="1"/>
</dbReference>
<dbReference type="PROSITE" id="PS01156">
    <property type="entry name" value="TONB_DEPENDENT_REC_2"/>
    <property type="match status" value="1"/>
</dbReference>
<evidence type="ECO:0000256" key="5">
    <source>
        <dbReference type="ARBA" id="ARBA00022692"/>
    </source>
</evidence>
<dbReference type="InterPro" id="IPR010917">
    <property type="entry name" value="TonB_rcpt_CS"/>
</dbReference>
<protein>
    <submittedName>
        <fullName evidence="14">TonB-dependent hemoglobin/transferrin/lactoferrin family receptor</fullName>
    </submittedName>
</protein>
<evidence type="ECO:0000256" key="3">
    <source>
        <dbReference type="ARBA" id="ARBA00022448"/>
    </source>
</evidence>
<evidence type="ECO:0000256" key="10">
    <source>
        <dbReference type="PROSITE-ProRule" id="PRU01360"/>
    </source>
</evidence>